<keyword evidence="3" id="KW-0479">Metal-binding</keyword>
<protein>
    <recommendedName>
        <fullName evidence="8">Fe2OG dioxygenase domain-containing protein</fullName>
    </recommendedName>
</protein>
<dbReference type="GO" id="GO:0005634">
    <property type="term" value="C:nucleus"/>
    <property type="evidence" value="ECO:0007669"/>
    <property type="project" value="UniProtKB-SubCell"/>
</dbReference>
<dbReference type="Proteomes" id="UP000708208">
    <property type="component" value="Unassembled WGS sequence"/>
</dbReference>
<evidence type="ECO:0000313" key="9">
    <source>
        <dbReference type="EMBL" id="CAG7725548.1"/>
    </source>
</evidence>
<dbReference type="AlphaFoldDB" id="A0A8J2JUI7"/>
<sequence length="251" mass="28111">MATSPTLPVDVGSLNIEDYKVEGPSSIYYIPAFVSEAEESLILRRVNEAPLPRWTQLSNRRLQNWGGDPHPKGMIAEALPDWLKKYTDSIGSIKGIFENSPPNHVLVNEYRPGQGIMPHLDGPLFYPTITTISVGSHAVLNFYRPLDCDDVSAESSQSSETSQMSSWSSRLEFSLLVQPRSLLILRDKAYDYYLHGIEEICKDELTDKVINAGVLGLSPGDELQRATRVSLTIRHVPKTTKPMLKLFGIRR</sequence>
<evidence type="ECO:0000259" key="8">
    <source>
        <dbReference type="PROSITE" id="PS51471"/>
    </source>
</evidence>
<keyword evidence="6" id="KW-0408">Iron</keyword>
<keyword evidence="5" id="KW-0560">Oxidoreductase</keyword>
<dbReference type="PROSITE" id="PS51471">
    <property type="entry name" value="FE2OG_OXY"/>
    <property type="match status" value="1"/>
</dbReference>
<accession>A0A8J2JUI7</accession>
<reference evidence="9" key="1">
    <citation type="submission" date="2021-06" db="EMBL/GenBank/DDBJ databases">
        <authorList>
            <person name="Hodson N. C."/>
            <person name="Mongue J. A."/>
            <person name="Jaron S. K."/>
        </authorList>
    </citation>
    <scope>NUCLEOTIDE SEQUENCE</scope>
</reference>
<gene>
    <name evidence="9" type="ORF">AFUS01_LOCUS14502</name>
</gene>
<evidence type="ECO:0000256" key="1">
    <source>
        <dbReference type="ARBA" id="ARBA00004123"/>
    </source>
</evidence>
<name>A0A8J2JUI7_9HEXA</name>
<dbReference type="Pfam" id="PF13532">
    <property type="entry name" value="2OG-FeII_Oxy_2"/>
    <property type="match status" value="1"/>
</dbReference>
<dbReference type="InterPro" id="IPR032862">
    <property type="entry name" value="ALKBH6"/>
</dbReference>
<evidence type="ECO:0000256" key="3">
    <source>
        <dbReference type="ARBA" id="ARBA00022723"/>
    </source>
</evidence>
<dbReference type="GO" id="GO:0046872">
    <property type="term" value="F:metal ion binding"/>
    <property type="evidence" value="ECO:0007669"/>
    <property type="project" value="UniProtKB-KW"/>
</dbReference>
<organism evidence="9 10">
    <name type="scientific">Allacma fusca</name>
    <dbReference type="NCBI Taxonomy" id="39272"/>
    <lineage>
        <taxon>Eukaryota</taxon>
        <taxon>Metazoa</taxon>
        <taxon>Ecdysozoa</taxon>
        <taxon>Arthropoda</taxon>
        <taxon>Hexapoda</taxon>
        <taxon>Collembola</taxon>
        <taxon>Symphypleona</taxon>
        <taxon>Sminthuridae</taxon>
        <taxon>Allacma</taxon>
    </lineage>
</organism>
<keyword evidence="10" id="KW-1185">Reference proteome</keyword>
<dbReference type="OrthoDB" id="412814at2759"/>
<evidence type="ECO:0000256" key="6">
    <source>
        <dbReference type="ARBA" id="ARBA00023004"/>
    </source>
</evidence>
<evidence type="ECO:0000313" key="10">
    <source>
        <dbReference type="Proteomes" id="UP000708208"/>
    </source>
</evidence>
<dbReference type="PANTHER" id="PTHR46030">
    <property type="entry name" value="ALPHA-KETOGLUTARATE-DEPENDENT DIOXYGENASE ALKB HOMOLOG 6"/>
    <property type="match status" value="1"/>
</dbReference>
<dbReference type="EMBL" id="CAJVCH010123636">
    <property type="protein sequence ID" value="CAG7725548.1"/>
    <property type="molecule type" value="Genomic_DNA"/>
</dbReference>
<dbReference type="InterPro" id="IPR005123">
    <property type="entry name" value="Oxoglu/Fe-dep_dioxygenase_dom"/>
</dbReference>
<evidence type="ECO:0000256" key="5">
    <source>
        <dbReference type="ARBA" id="ARBA00023002"/>
    </source>
</evidence>
<evidence type="ECO:0000256" key="7">
    <source>
        <dbReference type="ARBA" id="ARBA00023242"/>
    </source>
</evidence>
<keyword evidence="7" id="KW-0539">Nucleus</keyword>
<comment type="caution">
    <text evidence="9">The sequence shown here is derived from an EMBL/GenBank/DDBJ whole genome shotgun (WGS) entry which is preliminary data.</text>
</comment>
<dbReference type="GO" id="GO:0051213">
    <property type="term" value="F:dioxygenase activity"/>
    <property type="evidence" value="ECO:0007669"/>
    <property type="project" value="UniProtKB-KW"/>
</dbReference>
<dbReference type="PANTHER" id="PTHR46030:SF1">
    <property type="entry name" value="ALPHA-KETOGLUTARATE-DEPENDENT DIOXYGENASE ALKB HOMOLOG 6"/>
    <property type="match status" value="1"/>
</dbReference>
<proteinExistence type="inferred from homology"/>
<keyword evidence="4" id="KW-0223">Dioxygenase</keyword>
<comment type="subcellular location">
    <subcellularLocation>
        <location evidence="1">Nucleus</location>
    </subcellularLocation>
</comment>
<feature type="domain" description="Fe2OG dioxygenase" evidence="8">
    <location>
        <begin position="101"/>
        <end position="237"/>
    </location>
</feature>
<evidence type="ECO:0000256" key="4">
    <source>
        <dbReference type="ARBA" id="ARBA00022964"/>
    </source>
</evidence>
<dbReference type="InterPro" id="IPR027450">
    <property type="entry name" value="AlkB-like"/>
</dbReference>
<evidence type="ECO:0000256" key="2">
    <source>
        <dbReference type="ARBA" id="ARBA00007879"/>
    </source>
</evidence>
<comment type="similarity">
    <text evidence="2">Belongs to the alkB family.</text>
</comment>